<dbReference type="EMBL" id="JANIEX010000041">
    <property type="protein sequence ID" value="KAJ3575319.1"/>
    <property type="molecule type" value="Genomic_DNA"/>
</dbReference>
<name>A0AAD5YV33_9AGAR</name>
<accession>A0AAD5YV33</accession>
<comment type="caution">
    <text evidence="2">The sequence shown here is derived from an EMBL/GenBank/DDBJ whole genome shotgun (WGS) entry which is preliminary data.</text>
</comment>
<dbReference type="InterPro" id="IPR008271">
    <property type="entry name" value="Ser/Thr_kinase_AS"/>
</dbReference>
<dbReference type="PROSITE" id="PS50011">
    <property type="entry name" value="PROTEIN_KINASE_DOM"/>
    <property type="match status" value="1"/>
</dbReference>
<evidence type="ECO:0000259" key="1">
    <source>
        <dbReference type="PROSITE" id="PS50011"/>
    </source>
</evidence>
<reference evidence="2" key="1">
    <citation type="submission" date="2022-07" db="EMBL/GenBank/DDBJ databases">
        <title>Genome Sequence of Leucocoprinus birnbaumii.</title>
        <authorList>
            <person name="Buettner E."/>
        </authorList>
    </citation>
    <scope>NUCLEOTIDE SEQUENCE</scope>
    <source>
        <strain evidence="2">VT141</strain>
    </source>
</reference>
<evidence type="ECO:0000313" key="3">
    <source>
        <dbReference type="Proteomes" id="UP001213000"/>
    </source>
</evidence>
<dbReference type="Gene3D" id="1.10.510.10">
    <property type="entry name" value="Transferase(Phosphotransferase) domain 1"/>
    <property type="match status" value="1"/>
</dbReference>
<gene>
    <name evidence="2" type="ORF">NP233_g1177</name>
</gene>
<proteinExistence type="predicted"/>
<feature type="domain" description="Protein kinase" evidence="1">
    <location>
        <begin position="32"/>
        <end position="334"/>
    </location>
</feature>
<dbReference type="InterPro" id="IPR000719">
    <property type="entry name" value="Prot_kinase_dom"/>
</dbReference>
<dbReference type="InterPro" id="IPR011009">
    <property type="entry name" value="Kinase-like_dom_sf"/>
</dbReference>
<dbReference type="SMART" id="SM00220">
    <property type="entry name" value="S_TKc"/>
    <property type="match status" value="1"/>
</dbReference>
<dbReference type="InterPro" id="IPR051681">
    <property type="entry name" value="Ser/Thr_Kinases-Pseudokinases"/>
</dbReference>
<dbReference type="Proteomes" id="UP001213000">
    <property type="component" value="Unassembled WGS sequence"/>
</dbReference>
<dbReference type="PANTHER" id="PTHR44329">
    <property type="entry name" value="SERINE/THREONINE-PROTEIN KINASE TNNI3K-RELATED"/>
    <property type="match status" value="1"/>
</dbReference>
<evidence type="ECO:0000313" key="2">
    <source>
        <dbReference type="EMBL" id="KAJ3575319.1"/>
    </source>
</evidence>
<keyword evidence="3" id="KW-1185">Reference proteome</keyword>
<dbReference type="GO" id="GO:0004674">
    <property type="term" value="F:protein serine/threonine kinase activity"/>
    <property type="evidence" value="ECO:0007669"/>
    <property type="project" value="TreeGrafter"/>
</dbReference>
<sequence>MLPSSSPTRLLPSRIEDLSYRDLTGLVKREDESVNGVQHSGGFADIFIGYLNEEGTTSKVRRDPVKAICDRKASLAKVAIKVLRMVNDEGLTSKVKTLLIRETAAWHHLRHRNVLEFLGLAPDHGRYGCPALISPYCEKGTATKYLSANPDIDTKLSVVCLRSLKILGGISSIIFLKILGTAEGLQYLHQNAVVHGDLKPSNVLIHDDGHPLICDFGRAKILTSGGFTTNASGACRYQAPEILTSSDGPKKPSDIYAFATTSYEFWTGVEPFNTIHQDSSIIISIIMRDARPDYPDRAPLGTEYLWTLFEDSWKAEPEERLDADSVVMRLHGIRTKLQ</sequence>
<dbReference type="AlphaFoldDB" id="A0AAD5YV33"/>
<protein>
    <recommendedName>
        <fullName evidence="1">Protein kinase domain-containing protein</fullName>
    </recommendedName>
</protein>
<dbReference type="GO" id="GO:0005524">
    <property type="term" value="F:ATP binding"/>
    <property type="evidence" value="ECO:0007669"/>
    <property type="project" value="InterPro"/>
</dbReference>
<dbReference type="SUPFAM" id="SSF56112">
    <property type="entry name" value="Protein kinase-like (PK-like)"/>
    <property type="match status" value="1"/>
</dbReference>
<dbReference type="PANTHER" id="PTHR44329:SF261">
    <property type="entry name" value="ZINC FINGER CONTAINING PROTEIN KINASE-RELATED"/>
    <property type="match status" value="1"/>
</dbReference>
<organism evidence="2 3">
    <name type="scientific">Leucocoprinus birnbaumii</name>
    <dbReference type="NCBI Taxonomy" id="56174"/>
    <lineage>
        <taxon>Eukaryota</taxon>
        <taxon>Fungi</taxon>
        <taxon>Dikarya</taxon>
        <taxon>Basidiomycota</taxon>
        <taxon>Agaricomycotina</taxon>
        <taxon>Agaricomycetes</taxon>
        <taxon>Agaricomycetidae</taxon>
        <taxon>Agaricales</taxon>
        <taxon>Agaricineae</taxon>
        <taxon>Agaricaceae</taxon>
        <taxon>Leucocoprinus</taxon>
    </lineage>
</organism>
<dbReference type="Pfam" id="PF00069">
    <property type="entry name" value="Pkinase"/>
    <property type="match status" value="1"/>
</dbReference>
<dbReference type="PROSITE" id="PS00108">
    <property type="entry name" value="PROTEIN_KINASE_ST"/>
    <property type="match status" value="1"/>
</dbReference>